<gene>
    <name evidence="2" type="ORF">FCALED_LOCUS9366</name>
</gene>
<evidence type="ECO:0000313" key="3">
    <source>
        <dbReference type="Proteomes" id="UP000789570"/>
    </source>
</evidence>
<keyword evidence="3" id="KW-1185">Reference proteome</keyword>
<evidence type="ECO:0000313" key="2">
    <source>
        <dbReference type="EMBL" id="CAG8617173.1"/>
    </source>
</evidence>
<dbReference type="OrthoDB" id="10647967at2759"/>
<dbReference type="Proteomes" id="UP000789570">
    <property type="component" value="Unassembled WGS sequence"/>
</dbReference>
<dbReference type="AlphaFoldDB" id="A0A9N9CVI0"/>
<evidence type="ECO:0000256" key="1">
    <source>
        <dbReference type="SAM" id="MobiDB-lite"/>
    </source>
</evidence>
<protein>
    <submittedName>
        <fullName evidence="2">11334_t:CDS:1</fullName>
    </submittedName>
</protein>
<reference evidence="2" key="1">
    <citation type="submission" date="2021-06" db="EMBL/GenBank/DDBJ databases">
        <authorList>
            <person name="Kallberg Y."/>
            <person name="Tangrot J."/>
            <person name="Rosling A."/>
        </authorList>
    </citation>
    <scope>NUCLEOTIDE SEQUENCE</scope>
    <source>
        <strain evidence="2">UK204</strain>
    </source>
</reference>
<name>A0A9N9CVI0_9GLOM</name>
<feature type="region of interest" description="Disordered" evidence="1">
    <location>
        <begin position="91"/>
        <end position="121"/>
    </location>
</feature>
<comment type="caution">
    <text evidence="2">The sequence shown here is derived from an EMBL/GenBank/DDBJ whole genome shotgun (WGS) entry which is preliminary data.</text>
</comment>
<dbReference type="EMBL" id="CAJVPQ010003069">
    <property type="protein sequence ID" value="CAG8617173.1"/>
    <property type="molecule type" value="Genomic_DNA"/>
</dbReference>
<accession>A0A9N9CVI0</accession>
<proteinExistence type="predicted"/>
<sequence>MVDLHTKKSHESKKNIRSRGIIDDIPIDLNQNSLTQDTSIDLPDVINTLSDNDQEIELVHYEENYSFLLKKQSKNNLKRVSNNIFNPVVVIEQDTSDDNNDNKSESSEVNSEEYQDDNNIKEISSSRFDASENVYGNDNAPEFSSYIQDHTHLSACLPLITPKVATSSLAIQDEFNGMDYLEFLSMSKIVEERAETGSESFLGNFLNSKNIDTNLMKKILDLLVKYYRNTYNEDFVALFDIYIAQSNAIPIFLKSVFYKIKAMGLSGF</sequence>
<organism evidence="2 3">
    <name type="scientific">Funneliformis caledonium</name>
    <dbReference type="NCBI Taxonomy" id="1117310"/>
    <lineage>
        <taxon>Eukaryota</taxon>
        <taxon>Fungi</taxon>
        <taxon>Fungi incertae sedis</taxon>
        <taxon>Mucoromycota</taxon>
        <taxon>Glomeromycotina</taxon>
        <taxon>Glomeromycetes</taxon>
        <taxon>Glomerales</taxon>
        <taxon>Glomeraceae</taxon>
        <taxon>Funneliformis</taxon>
    </lineage>
</organism>